<dbReference type="InterPro" id="IPR013094">
    <property type="entry name" value="AB_hydrolase_3"/>
</dbReference>
<dbReference type="InterPro" id="IPR029058">
    <property type="entry name" value="AB_hydrolase_fold"/>
</dbReference>
<sequence length="348" mass="37510">MSAPRTAADAAAVPVPVGAPGMVRRRTFGPPGLRSRMIAVFIRIFVRTVIVVWSRVPHLPWPYRLLDDLAALLPPLPGVARRRVRLAHCGAEYSTPRTVADPDGAILYIHGGAFILGGIRTHRRLVSRLVRESHMTALAVDYRRAPRYSVAEALSDCVDGYRWLLDLGYAPDRIAIVGDSAGGYFAFHVAARVSELGLGTPGAVVGQSPLVDVGDDRPLTPGSADPLFTPDAVSAMLRVTRRAEIRSRRRVGKTNNALPPVGSAHQLVLAGFPPALIQVGSGEILHHDAELMANALAEAGVDVELEVWEGQFHVFQAAADLVPEGRRAIENIAGFLHTALGIEEKAKW</sequence>
<accession>A0ABD7V2S3</accession>
<evidence type="ECO:0000256" key="1">
    <source>
        <dbReference type="ARBA" id="ARBA00010515"/>
    </source>
</evidence>
<dbReference type="SUPFAM" id="SSF53474">
    <property type="entry name" value="alpha/beta-Hydrolases"/>
    <property type="match status" value="1"/>
</dbReference>
<dbReference type="PANTHER" id="PTHR48081:SF30">
    <property type="entry name" value="ACETYL-HYDROLASE LIPR-RELATED"/>
    <property type="match status" value="1"/>
</dbReference>
<dbReference type="InterPro" id="IPR050300">
    <property type="entry name" value="GDXG_lipolytic_enzyme"/>
</dbReference>
<evidence type="ECO:0000313" key="4">
    <source>
        <dbReference type="EMBL" id="VFA88485.1"/>
    </source>
</evidence>
<evidence type="ECO:0000259" key="3">
    <source>
        <dbReference type="Pfam" id="PF07859"/>
    </source>
</evidence>
<dbReference type="AlphaFoldDB" id="A0ABD7V2S3"/>
<keyword evidence="2 4" id="KW-0378">Hydrolase</keyword>
<evidence type="ECO:0000313" key="5">
    <source>
        <dbReference type="Proteomes" id="UP000360750"/>
    </source>
</evidence>
<evidence type="ECO:0000256" key="2">
    <source>
        <dbReference type="ARBA" id="ARBA00022801"/>
    </source>
</evidence>
<dbReference type="Gene3D" id="3.40.50.1820">
    <property type="entry name" value="alpha/beta hydrolase"/>
    <property type="match status" value="1"/>
</dbReference>
<dbReference type="GeneID" id="60750038"/>
<dbReference type="Proteomes" id="UP000360750">
    <property type="component" value="Unassembled WGS sequence"/>
</dbReference>
<comment type="similarity">
    <text evidence="1">Belongs to the 'GDXG' lipolytic enzyme family.</text>
</comment>
<proteinExistence type="inferred from homology"/>
<comment type="caution">
    <text evidence="4">The sequence shown here is derived from an EMBL/GenBank/DDBJ whole genome shotgun (WGS) entry which is preliminary data.</text>
</comment>
<dbReference type="PANTHER" id="PTHR48081">
    <property type="entry name" value="AB HYDROLASE SUPERFAMILY PROTEIN C4A8.06C"/>
    <property type="match status" value="1"/>
</dbReference>
<dbReference type="GO" id="GO:0016787">
    <property type="term" value="F:hydrolase activity"/>
    <property type="evidence" value="ECO:0007669"/>
    <property type="project" value="UniProtKB-KW"/>
</dbReference>
<feature type="domain" description="Alpha/beta hydrolase fold-3" evidence="3">
    <location>
        <begin position="106"/>
        <end position="316"/>
    </location>
</feature>
<dbReference type="RefSeq" id="WP_131734208.1">
    <property type="nucleotide sequence ID" value="NZ_CAACYD010000006.1"/>
</dbReference>
<name>A0ABD7V2S3_9ACTN</name>
<gene>
    <name evidence="4" type="primary">mlhB_3</name>
    <name evidence="4" type="ORF">NCTC8139_02030</name>
</gene>
<dbReference type="EMBL" id="CAACYD010000006">
    <property type="protein sequence ID" value="VFA88485.1"/>
    <property type="molecule type" value="Genomic_DNA"/>
</dbReference>
<organism evidence="4 5">
    <name type="scientific">Gordonia paraffinivorans</name>
    <dbReference type="NCBI Taxonomy" id="175628"/>
    <lineage>
        <taxon>Bacteria</taxon>
        <taxon>Bacillati</taxon>
        <taxon>Actinomycetota</taxon>
        <taxon>Actinomycetes</taxon>
        <taxon>Mycobacteriales</taxon>
        <taxon>Gordoniaceae</taxon>
        <taxon>Gordonia</taxon>
    </lineage>
</organism>
<dbReference type="Pfam" id="PF07859">
    <property type="entry name" value="Abhydrolase_3"/>
    <property type="match status" value="1"/>
</dbReference>
<dbReference type="EC" id="3.1.1.83" evidence="4"/>
<protein>
    <submittedName>
        <fullName evidence="4">Monoterpene epsilon-lactone hydrolase</fullName>
        <ecNumber evidence="4">3.1.1.83</ecNumber>
    </submittedName>
</protein>
<reference evidence="4 5" key="1">
    <citation type="submission" date="2019-02" db="EMBL/GenBank/DDBJ databases">
        <authorList>
            <consortium name="Pathogen Informatics"/>
        </authorList>
    </citation>
    <scope>NUCLEOTIDE SEQUENCE [LARGE SCALE GENOMIC DNA]</scope>
    <source>
        <strain evidence="4 5">3012STDY6756503</strain>
    </source>
</reference>